<organism evidence="7 8">
    <name type="scientific">Ranitomeya imitator</name>
    <name type="common">mimic poison frog</name>
    <dbReference type="NCBI Taxonomy" id="111125"/>
    <lineage>
        <taxon>Eukaryota</taxon>
        <taxon>Metazoa</taxon>
        <taxon>Chordata</taxon>
        <taxon>Craniata</taxon>
        <taxon>Vertebrata</taxon>
        <taxon>Euteleostomi</taxon>
        <taxon>Amphibia</taxon>
        <taxon>Batrachia</taxon>
        <taxon>Anura</taxon>
        <taxon>Neobatrachia</taxon>
        <taxon>Hyloidea</taxon>
        <taxon>Dendrobatidae</taxon>
        <taxon>Dendrobatinae</taxon>
        <taxon>Ranitomeya</taxon>
    </lineage>
</organism>
<evidence type="ECO:0000313" key="8">
    <source>
        <dbReference type="Proteomes" id="UP001176940"/>
    </source>
</evidence>
<comment type="similarity">
    <text evidence="2">Belongs to the glycosyl hydrolase 37 family.</text>
</comment>
<dbReference type="Proteomes" id="UP001176940">
    <property type="component" value="Unassembled WGS sequence"/>
</dbReference>
<evidence type="ECO:0000256" key="4">
    <source>
        <dbReference type="ARBA" id="ARBA00019905"/>
    </source>
</evidence>
<proteinExistence type="inferred from homology"/>
<dbReference type="SUPFAM" id="SSF48208">
    <property type="entry name" value="Six-hairpin glycosidases"/>
    <property type="match status" value="1"/>
</dbReference>
<reference evidence="7" key="1">
    <citation type="submission" date="2023-07" db="EMBL/GenBank/DDBJ databases">
        <authorList>
            <person name="Stuckert A."/>
        </authorList>
    </citation>
    <scope>NUCLEOTIDE SEQUENCE</scope>
</reference>
<dbReference type="InterPro" id="IPR008928">
    <property type="entry name" value="6-hairpin_glycosidase_sf"/>
</dbReference>
<comment type="caution">
    <text evidence="7">The sequence shown here is derived from an EMBL/GenBank/DDBJ whole genome shotgun (WGS) entry which is preliminary data.</text>
</comment>
<protein>
    <recommendedName>
        <fullName evidence="4">Trehalase</fullName>
        <ecNumber evidence="3">3.2.1.28</ecNumber>
    </recommendedName>
    <alternativeName>
        <fullName evidence="5">Alpha,alpha-trehalase</fullName>
    </alternativeName>
    <alternativeName>
        <fullName evidence="6">Alpha,alpha-trehalose glucohydrolase</fullName>
    </alternativeName>
</protein>
<dbReference type="Pfam" id="PF01204">
    <property type="entry name" value="Trehalase"/>
    <property type="match status" value="1"/>
</dbReference>
<dbReference type="InterPro" id="IPR001661">
    <property type="entry name" value="Glyco_hydro_37"/>
</dbReference>
<evidence type="ECO:0000256" key="5">
    <source>
        <dbReference type="ARBA" id="ARBA00030473"/>
    </source>
</evidence>
<sequence>MQLLRNIYCTGEVLHHVQLAKIFTDDKHFVDMGLLYAPAEIISKFQNMLKNHTIDRAQLIEFVNTSFAPPGTEFEEWNPQDWHKSFIPMCLVFPCANENKDDPSTMSQAALEIFVDSY</sequence>
<evidence type="ECO:0000256" key="1">
    <source>
        <dbReference type="ARBA" id="ARBA00001576"/>
    </source>
</evidence>
<dbReference type="PANTHER" id="PTHR23403:SF1">
    <property type="entry name" value="TREHALASE"/>
    <property type="match status" value="1"/>
</dbReference>
<evidence type="ECO:0000256" key="2">
    <source>
        <dbReference type="ARBA" id="ARBA00005615"/>
    </source>
</evidence>
<dbReference type="Gene3D" id="1.50.10.10">
    <property type="match status" value="1"/>
</dbReference>
<comment type="catalytic activity">
    <reaction evidence="1">
        <text>alpha,alpha-trehalose + H2O = alpha-D-glucose + beta-D-glucose</text>
        <dbReference type="Rhea" id="RHEA:32675"/>
        <dbReference type="ChEBI" id="CHEBI:15377"/>
        <dbReference type="ChEBI" id="CHEBI:15903"/>
        <dbReference type="ChEBI" id="CHEBI:16551"/>
        <dbReference type="ChEBI" id="CHEBI:17925"/>
        <dbReference type="EC" id="3.2.1.28"/>
    </reaction>
</comment>
<dbReference type="InterPro" id="IPR012341">
    <property type="entry name" value="6hp_glycosidase-like_sf"/>
</dbReference>
<dbReference type="EC" id="3.2.1.28" evidence="3"/>
<accession>A0ABN9L7Z1</accession>
<gene>
    <name evidence="7" type="ORF">RIMI_LOCUS5589562</name>
</gene>
<evidence type="ECO:0000256" key="3">
    <source>
        <dbReference type="ARBA" id="ARBA00012757"/>
    </source>
</evidence>
<dbReference type="PANTHER" id="PTHR23403">
    <property type="entry name" value="TREHALASE"/>
    <property type="match status" value="1"/>
</dbReference>
<keyword evidence="8" id="KW-1185">Reference proteome</keyword>
<evidence type="ECO:0000256" key="6">
    <source>
        <dbReference type="ARBA" id="ARBA00031637"/>
    </source>
</evidence>
<evidence type="ECO:0000313" key="7">
    <source>
        <dbReference type="EMBL" id="CAJ0933587.1"/>
    </source>
</evidence>
<name>A0ABN9L7Z1_9NEOB</name>
<dbReference type="EMBL" id="CAUEEQ010009638">
    <property type="protein sequence ID" value="CAJ0933587.1"/>
    <property type="molecule type" value="Genomic_DNA"/>
</dbReference>